<dbReference type="InterPro" id="IPR045798">
    <property type="entry name" value="TrbL_Firmicutes"/>
</dbReference>
<evidence type="ECO:0000256" key="1">
    <source>
        <dbReference type="SAM" id="Phobius"/>
    </source>
</evidence>
<dbReference type="Proteomes" id="UP000182152">
    <property type="component" value="Unassembled WGS sequence"/>
</dbReference>
<dbReference type="Pfam" id="PF19478">
    <property type="entry name" value="TrbL_2"/>
    <property type="match status" value="1"/>
</dbReference>
<organism evidence="2 3">
    <name type="scientific">Enterococcus ratti</name>
    <dbReference type="NCBI Taxonomy" id="150033"/>
    <lineage>
        <taxon>Bacteria</taxon>
        <taxon>Bacillati</taxon>
        <taxon>Bacillota</taxon>
        <taxon>Bacilli</taxon>
        <taxon>Lactobacillales</taxon>
        <taxon>Enterococcaceae</taxon>
        <taxon>Enterococcus</taxon>
    </lineage>
</organism>
<evidence type="ECO:0000313" key="3">
    <source>
        <dbReference type="Proteomes" id="UP000182152"/>
    </source>
</evidence>
<evidence type="ECO:0008006" key="4">
    <source>
        <dbReference type="Google" id="ProtNLM"/>
    </source>
</evidence>
<dbReference type="OrthoDB" id="9807620at2"/>
<feature type="transmembrane region" description="Helical" evidence="1">
    <location>
        <begin position="214"/>
        <end position="235"/>
    </location>
</feature>
<dbReference type="AlphaFoldDB" id="A0A1L8WNR4"/>
<keyword evidence="1" id="KW-1133">Transmembrane helix</keyword>
<feature type="transmembrane region" description="Helical" evidence="1">
    <location>
        <begin position="154"/>
        <end position="179"/>
    </location>
</feature>
<keyword evidence="3" id="KW-1185">Reference proteome</keyword>
<feature type="transmembrane region" description="Helical" evidence="1">
    <location>
        <begin position="247"/>
        <end position="268"/>
    </location>
</feature>
<protein>
    <recommendedName>
        <fullName evidence="4">TrbL/VirB6 plasmid conjugal transfer protein</fullName>
    </recommendedName>
</protein>
<feature type="transmembrane region" description="Helical" evidence="1">
    <location>
        <begin position="46"/>
        <end position="66"/>
    </location>
</feature>
<name>A0A1L8WNR4_9ENTE</name>
<comment type="caution">
    <text evidence="2">The sequence shown here is derived from an EMBL/GenBank/DDBJ whole genome shotgun (WGS) entry which is preliminary data.</text>
</comment>
<reference evidence="2 3" key="1">
    <citation type="submission" date="2014-12" db="EMBL/GenBank/DDBJ databases">
        <title>Draft genome sequences of 29 type strains of Enterococci.</title>
        <authorList>
            <person name="Zhong Z."/>
            <person name="Sun Z."/>
            <person name="Liu W."/>
            <person name="Zhang W."/>
            <person name="Zhang H."/>
        </authorList>
    </citation>
    <scope>NUCLEOTIDE SEQUENCE [LARGE SCALE GENOMIC DNA]</scope>
    <source>
        <strain evidence="2 3">DSM 15687</strain>
    </source>
</reference>
<dbReference type="STRING" id="150033.RV14_GL002240"/>
<evidence type="ECO:0000313" key="2">
    <source>
        <dbReference type="EMBL" id="OJG82665.1"/>
    </source>
</evidence>
<keyword evidence="1" id="KW-0812">Transmembrane</keyword>
<gene>
    <name evidence="2" type="ORF">RV14_GL002240</name>
</gene>
<proteinExistence type="predicted"/>
<dbReference type="RefSeq" id="WP_084650293.1">
    <property type="nucleotide sequence ID" value="NZ_JXLB01000008.1"/>
</dbReference>
<sequence>MTKLDEAIEFLLHIIADQLNFSNDPKNSLLQNLETYLPDIYQYSELIMNIVIKPVAYSLLGFLLLLEFQQIAQKVYGNYSGFGGIDLFLPLSLKLGISMLVMRHLTVFIHTIMEISTMISQGISKIGIQERKGEAIEFLSLMEEIHHLEFFEKLILLIILLIPLMLSILTSVLAKIVIFLRFFEMYLYFSISPLPLVTFLHEEISQVGKNFFRLVCASSLQGILLFIILSFHPLLTHAVFSIDEAQGLIVVISGISGNCIILCASLFYTSKWAKTIIAIA</sequence>
<accession>A0A1L8WNR4</accession>
<keyword evidence="1" id="KW-0472">Membrane</keyword>
<dbReference type="EMBL" id="JXLB01000008">
    <property type="protein sequence ID" value="OJG82665.1"/>
    <property type="molecule type" value="Genomic_DNA"/>
</dbReference>